<accession>A0A2K4WM90</accession>
<gene>
    <name evidence="1" type="ORF">CFBP6411_05541</name>
</gene>
<sequence length="243" mass="26716">MTTMYDPDPATLKKGAITAFFFVMGSAAFGPANFPDYWWLYGCFTVLIFIHTLYLIYRCESFTTFTLSILSSFVFSFGFAAAGLAHVVLLKDMGASGAEATAVNAGLIVAMLAIYASIYFSASKFFPFCMTGNRVSRTWVQSTGLSAGLIAGVGTLASAAFVDSVSELTSSAVAVMGTFFICVALLVYERHAIRGLRTLRSQEKSMPTPYTFMQIDEIRAARNRWWLGRLFKWLASWRESPGT</sequence>
<dbReference type="EMBL" id="LT963408">
    <property type="protein sequence ID" value="SOS36898.1"/>
    <property type="molecule type" value="Genomic_DNA"/>
</dbReference>
<dbReference type="AlphaFoldDB" id="A0A2K4WM90"/>
<organism evidence="1 2">
    <name type="scientific">Pseudomonas syringae group genomosp. 3</name>
    <dbReference type="NCBI Taxonomy" id="251701"/>
    <lineage>
        <taxon>Bacteria</taxon>
        <taxon>Pseudomonadati</taxon>
        <taxon>Pseudomonadota</taxon>
        <taxon>Gammaproteobacteria</taxon>
        <taxon>Pseudomonadales</taxon>
        <taxon>Pseudomonadaceae</taxon>
        <taxon>Pseudomonas</taxon>
    </lineage>
</organism>
<reference evidence="1 2" key="1">
    <citation type="submission" date="2017-11" db="EMBL/GenBank/DDBJ databases">
        <authorList>
            <person name="Han C.G."/>
        </authorList>
    </citation>
    <scope>NUCLEOTIDE SEQUENCE [LARGE SCALE GENOMIC DNA]</scope>
    <source>
        <strain evidence="1">CFBP6411</strain>
    </source>
</reference>
<proteinExistence type="predicted"/>
<protein>
    <submittedName>
        <fullName evidence="1">Uncharacterized protein</fullName>
    </submittedName>
</protein>
<dbReference type="Proteomes" id="UP000238093">
    <property type="component" value="Chromosome I"/>
</dbReference>
<name>A0A2K4WM90_9PSED</name>
<evidence type="ECO:0000313" key="2">
    <source>
        <dbReference type="Proteomes" id="UP000238093"/>
    </source>
</evidence>
<evidence type="ECO:0000313" key="1">
    <source>
        <dbReference type="EMBL" id="SOS36898.1"/>
    </source>
</evidence>